<dbReference type="SMART" id="SM00448">
    <property type="entry name" value="REC"/>
    <property type="match status" value="1"/>
</dbReference>
<keyword evidence="4" id="KW-0238">DNA-binding</keyword>
<dbReference type="Pfam" id="PF04397">
    <property type="entry name" value="LytTR"/>
    <property type="match status" value="1"/>
</dbReference>
<dbReference type="PANTHER" id="PTHR37299">
    <property type="entry name" value="TRANSCRIPTIONAL REGULATOR-RELATED"/>
    <property type="match status" value="1"/>
</dbReference>
<organism evidence="4 5">
    <name type="scientific">Mucilaginibacter gynuensis</name>
    <dbReference type="NCBI Taxonomy" id="1302236"/>
    <lineage>
        <taxon>Bacteria</taxon>
        <taxon>Pseudomonadati</taxon>
        <taxon>Bacteroidota</taxon>
        <taxon>Sphingobacteriia</taxon>
        <taxon>Sphingobacteriales</taxon>
        <taxon>Sphingobacteriaceae</taxon>
        <taxon>Mucilaginibacter</taxon>
    </lineage>
</organism>
<name>A0ABP8G433_9SPHI</name>
<keyword evidence="1" id="KW-0597">Phosphoprotein</keyword>
<dbReference type="Proteomes" id="UP001500582">
    <property type="component" value="Unassembled WGS sequence"/>
</dbReference>
<feature type="modified residue" description="4-aspartylphosphate" evidence="1">
    <location>
        <position position="56"/>
    </location>
</feature>
<dbReference type="Gene3D" id="3.40.50.2300">
    <property type="match status" value="1"/>
</dbReference>
<dbReference type="RefSeq" id="WP_345210260.1">
    <property type="nucleotide sequence ID" value="NZ_BAABFT010000003.1"/>
</dbReference>
<evidence type="ECO:0000259" key="2">
    <source>
        <dbReference type="PROSITE" id="PS50110"/>
    </source>
</evidence>
<dbReference type="Pfam" id="PF00072">
    <property type="entry name" value="Response_reg"/>
    <property type="match status" value="1"/>
</dbReference>
<dbReference type="SMART" id="SM00850">
    <property type="entry name" value="LytTR"/>
    <property type="match status" value="1"/>
</dbReference>
<dbReference type="PANTHER" id="PTHR37299:SF1">
    <property type="entry name" value="STAGE 0 SPORULATION PROTEIN A HOMOLOG"/>
    <property type="match status" value="1"/>
</dbReference>
<protein>
    <submittedName>
        <fullName evidence="4">LytTR family DNA-binding domain-containing protein</fullName>
    </submittedName>
</protein>
<dbReference type="SUPFAM" id="SSF52172">
    <property type="entry name" value="CheY-like"/>
    <property type="match status" value="1"/>
</dbReference>
<keyword evidence="5" id="KW-1185">Reference proteome</keyword>
<dbReference type="PROSITE" id="PS50110">
    <property type="entry name" value="RESPONSE_REGULATORY"/>
    <property type="match status" value="1"/>
</dbReference>
<dbReference type="InterPro" id="IPR046947">
    <property type="entry name" value="LytR-like"/>
</dbReference>
<sequence>MNILNCLIVDDEPIARDIIQNYCSHLDYLHVIAGCGNALEAKAILQSQAIDILFLDINMPVIDGVSFAKTLKHQPQIIFTTAYKEYAADAFDLAACDYLLKPFSFERFIIAIDKAMEKLQPVSSPKSADNDSVATNKADDFIFIKTDGRIYKIMHHDLLYAEAQGNYTKIVTAVNTLMPKMPFSNFEEQLPDSLFLRTHRSFIINKAKIGHIEGNRVFINNTEIPIGNNYREQLLKQLGFLK</sequence>
<comment type="caution">
    <text evidence="4">The sequence shown here is derived from an EMBL/GenBank/DDBJ whole genome shotgun (WGS) entry which is preliminary data.</text>
</comment>
<feature type="domain" description="Response regulatory" evidence="2">
    <location>
        <begin position="5"/>
        <end position="116"/>
    </location>
</feature>
<dbReference type="InterPro" id="IPR001789">
    <property type="entry name" value="Sig_transdc_resp-reg_receiver"/>
</dbReference>
<dbReference type="EMBL" id="BAABFT010000003">
    <property type="protein sequence ID" value="GAA4316541.1"/>
    <property type="molecule type" value="Genomic_DNA"/>
</dbReference>
<evidence type="ECO:0000259" key="3">
    <source>
        <dbReference type="PROSITE" id="PS50930"/>
    </source>
</evidence>
<gene>
    <name evidence="4" type="ORF">GCM10023149_13560</name>
</gene>
<dbReference type="InterPro" id="IPR007492">
    <property type="entry name" value="LytTR_DNA-bd_dom"/>
</dbReference>
<evidence type="ECO:0000313" key="4">
    <source>
        <dbReference type="EMBL" id="GAA4316541.1"/>
    </source>
</evidence>
<proteinExistence type="predicted"/>
<feature type="domain" description="HTH LytTR-type" evidence="3">
    <location>
        <begin position="142"/>
        <end position="240"/>
    </location>
</feature>
<dbReference type="InterPro" id="IPR011006">
    <property type="entry name" value="CheY-like_superfamily"/>
</dbReference>
<evidence type="ECO:0000256" key="1">
    <source>
        <dbReference type="PROSITE-ProRule" id="PRU00169"/>
    </source>
</evidence>
<reference evidence="5" key="1">
    <citation type="journal article" date="2019" name="Int. J. Syst. Evol. Microbiol.">
        <title>The Global Catalogue of Microorganisms (GCM) 10K type strain sequencing project: providing services to taxonomists for standard genome sequencing and annotation.</title>
        <authorList>
            <consortium name="The Broad Institute Genomics Platform"/>
            <consortium name="The Broad Institute Genome Sequencing Center for Infectious Disease"/>
            <person name="Wu L."/>
            <person name="Ma J."/>
        </authorList>
    </citation>
    <scope>NUCLEOTIDE SEQUENCE [LARGE SCALE GENOMIC DNA]</scope>
    <source>
        <strain evidence="5">JCM 17705</strain>
    </source>
</reference>
<accession>A0ABP8G433</accession>
<dbReference type="Gene3D" id="2.40.50.1020">
    <property type="entry name" value="LytTr DNA-binding domain"/>
    <property type="match status" value="1"/>
</dbReference>
<evidence type="ECO:0000313" key="5">
    <source>
        <dbReference type="Proteomes" id="UP001500582"/>
    </source>
</evidence>
<dbReference type="GO" id="GO:0003677">
    <property type="term" value="F:DNA binding"/>
    <property type="evidence" value="ECO:0007669"/>
    <property type="project" value="UniProtKB-KW"/>
</dbReference>
<dbReference type="PROSITE" id="PS50930">
    <property type="entry name" value="HTH_LYTTR"/>
    <property type="match status" value="1"/>
</dbReference>